<accession>A0ABD1VN56</accession>
<keyword evidence="4" id="KW-0805">Transcription regulation</keyword>
<dbReference type="InterPro" id="IPR006936">
    <property type="entry name" value="ALOG_dom"/>
</dbReference>
<dbReference type="Proteomes" id="UP001604277">
    <property type="component" value="Unassembled WGS sequence"/>
</dbReference>
<evidence type="ECO:0000256" key="2">
    <source>
        <dbReference type="ARBA" id="ARBA00010308"/>
    </source>
</evidence>
<comment type="caution">
    <text evidence="10">The sequence shown here is derived from an EMBL/GenBank/DDBJ whole genome shotgun (WGS) entry which is preliminary data.</text>
</comment>
<feature type="compositionally biased region" description="Low complexity" evidence="8">
    <location>
        <begin position="82"/>
        <end position="104"/>
    </location>
</feature>
<dbReference type="GO" id="GO:0003677">
    <property type="term" value="F:DNA binding"/>
    <property type="evidence" value="ECO:0007669"/>
    <property type="project" value="UniProtKB-KW"/>
</dbReference>
<evidence type="ECO:0000313" key="11">
    <source>
        <dbReference type="Proteomes" id="UP001604277"/>
    </source>
</evidence>
<evidence type="ECO:0000256" key="1">
    <source>
        <dbReference type="ARBA" id="ARBA00004123"/>
    </source>
</evidence>
<dbReference type="EMBL" id="JBFOLJ010000005">
    <property type="protein sequence ID" value="KAL2538781.1"/>
    <property type="molecule type" value="Genomic_DNA"/>
</dbReference>
<keyword evidence="11" id="KW-1185">Reference proteome</keyword>
<reference evidence="11" key="1">
    <citation type="submission" date="2024-07" db="EMBL/GenBank/DDBJ databases">
        <title>Two chromosome-level genome assemblies of Korean endemic species Abeliophyllum distichum and Forsythia ovata (Oleaceae).</title>
        <authorList>
            <person name="Jang H."/>
        </authorList>
    </citation>
    <scope>NUCLEOTIDE SEQUENCE [LARGE SCALE GENOMIC DNA]</scope>
</reference>
<keyword evidence="6" id="KW-0804">Transcription</keyword>
<evidence type="ECO:0000256" key="5">
    <source>
        <dbReference type="ARBA" id="ARBA00023125"/>
    </source>
</evidence>
<dbReference type="GO" id="GO:0005634">
    <property type="term" value="C:nucleus"/>
    <property type="evidence" value="ECO:0007669"/>
    <property type="project" value="UniProtKB-SubCell"/>
</dbReference>
<keyword evidence="5" id="KW-0238">DNA-binding</keyword>
<protein>
    <submittedName>
        <fullName evidence="10">ALOG domain-containing protein</fullName>
    </submittedName>
</protein>
<proteinExistence type="inferred from homology"/>
<keyword evidence="7" id="KW-0539">Nucleus</keyword>
<evidence type="ECO:0000259" key="9">
    <source>
        <dbReference type="PROSITE" id="PS51697"/>
    </source>
</evidence>
<comment type="similarity">
    <text evidence="2">Belongs to the plant homeotic and developmental regulators ALOG protein family.</text>
</comment>
<sequence>MGMDRSFTAMSKFRDALTDCALGEDIRFDIRFESPTSSENGGWPEGNPFGANARRLYLKEVKESRTKARRIPYEKKRRKRSTSASVSSGTSTVVMTVGASSTGDTESDDDGGGATTIPAISTTVPREGGLVD</sequence>
<feature type="domain" description="ALOG" evidence="9">
    <location>
        <begin position="1"/>
        <end position="77"/>
    </location>
</feature>
<evidence type="ECO:0000256" key="7">
    <source>
        <dbReference type="ARBA" id="ARBA00023242"/>
    </source>
</evidence>
<organism evidence="10 11">
    <name type="scientific">Forsythia ovata</name>
    <dbReference type="NCBI Taxonomy" id="205694"/>
    <lineage>
        <taxon>Eukaryota</taxon>
        <taxon>Viridiplantae</taxon>
        <taxon>Streptophyta</taxon>
        <taxon>Embryophyta</taxon>
        <taxon>Tracheophyta</taxon>
        <taxon>Spermatophyta</taxon>
        <taxon>Magnoliopsida</taxon>
        <taxon>eudicotyledons</taxon>
        <taxon>Gunneridae</taxon>
        <taxon>Pentapetalae</taxon>
        <taxon>asterids</taxon>
        <taxon>lamiids</taxon>
        <taxon>Lamiales</taxon>
        <taxon>Oleaceae</taxon>
        <taxon>Forsythieae</taxon>
        <taxon>Forsythia</taxon>
    </lineage>
</organism>
<evidence type="ECO:0000256" key="4">
    <source>
        <dbReference type="ARBA" id="ARBA00023015"/>
    </source>
</evidence>
<dbReference type="AlphaFoldDB" id="A0ABD1VN56"/>
<gene>
    <name evidence="10" type="ORF">Fot_20172</name>
</gene>
<name>A0ABD1VN56_9LAMI</name>
<evidence type="ECO:0000256" key="3">
    <source>
        <dbReference type="ARBA" id="ARBA00022473"/>
    </source>
</evidence>
<dbReference type="PROSITE" id="PS51697">
    <property type="entry name" value="ALOG"/>
    <property type="match status" value="1"/>
</dbReference>
<feature type="region of interest" description="Disordered" evidence="8">
    <location>
        <begin position="68"/>
        <end position="132"/>
    </location>
</feature>
<dbReference type="PANTHER" id="PTHR31165:SF59">
    <property type="entry name" value="PROTEIN LIGHT-DEPENDENT SHORT HYPOCOTYLS 6"/>
    <property type="match status" value="1"/>
</dbReference>
<dbReference type="InterPro" id="IPR040222">
    <property type="entry name" value="ALOG"/>
</dbReference>
<evidence type="ECO:0000313" key="10">
    <source>
        <dbReference type="EMBL" id="KAL2538781.1"/>
    </source>
</evidence>
<keyword evidence="3" id="KW-0217">Developmental protein</keyword>
<evidence type="ECO:0000256" key="6">
    <source>
        <dbReference type="ARBA" id="ARBA00023163"/>
    </source>
</evidence>
<dbReference type="PANTHER" id="PTHR31165">
    <property type="entry name" value="PROTEIN G1-LIKE2"/>
    <property type="match status" value="1"/>
</dbReference>
<comment type="subcellular location">
    <subcellularLocation>
        <location evidence="1">Nucleus</location>
    </subcellularLocation>
</comment>
<evidence type="ECO:0000256" key="8">
    <source>
        <dbReference type="SAM" id="MobiDB-lite"/>
    </source>
</evidence>